<sequence>MLKIIYLFSFVFAFQTYAQETRFSKDHIEKHLFYLASDELLGRDTGSEGIELAAQYLEKHFKKHNIKPFYETYRDSFMVKNKHAYNIIAVVEGTDKKLKNELVMVGAHYDHIGITHKKIASDSIVNGANDNAVSVVAVMQLAQHFAENPPKRSLLFTLYSAEELGLLGSRHLAKRMKNEKHNLHSVFNIEMIGIPMENVEFKAYFTGIKKSNFAEIFNQAAEEKVLGYLEQADKMQLFKRSDNYPFYQEFGIPSHTVCTFDFQNYEFYHHPNDEAELMNIDHMNQLIYNFSLGIEGIANSKKDEVKMNKN</sequence>
<organism evidence="2 3">
    <name type="scientific">Psychroflexus maritimus</name>
    <dbReference type="NCBI Taxonomy" id="2714865"/>
    <lineage>
        <taxon>Bacteria</taxon>
        <taxon>Pseudomonadati</taxon>
        <taxon>Bacteroidota</taxon>
        <taxon>Flavobacteriia</taxon>
        <taxon>Flavobacteriales</taxon>
        <taxon>Flavobacteriaceae</taxon>
        <taxon>Psychroflexus</taxon>
    </lineage>
</organism>
<dbReference type="GO" id="GO:0008235">
    <property type="term" value="F:metalloexopeptidase activity"/>
    <property type="evidence" value="ECO:0007669"/>
    <property type="project" value="InterPro"/>
</dbReference>
<feature type="domain" description="Peptidase M28" evidence="1">
    <location>
        <begin position="86"/>
        <end position="284"/>
    </location>
</feature>
<dbReference type="Proteomes" id="UP000643701">
    <property type="component" value="Unassembled WGS sequence"/>
</dbReference>
<evidence type="ECO:0000313" key="2">
    <source>
        <dbReference type="EMBL" id="NGZ90252.1"/>
    </source>
</evidence>
<reference evidence="2" key="1">
    <citation type="submission" date="2020-03" db="EMBL/GenBank/DDBJ databases">
        <title>Psychroflexus Maritimus sp. nov., isolate from marine sediment.</title>
        <authorList>
            <person name="Zhong Y.-L."/>
        </authorList>
    </citation>
    <scope>NUCLEOTIDE SEQUENCE</scope>
    <source>
        <strain evidence="2">C1</strain>
    </source>
</reference>
<accession>A0A967ADI8</accession>
<evidence type="ECO:0000313" key="3">
    <source>
        <dbReference type="Proteomes" id="UP000643701"/>
    </source>
</evidence>
<dbReference type="PANTHER" id="PTHR12147">
    <property type="entry name" value="METALLOPEPTIDASE M28 FAMILY MEMBER"/>
    <property type="match status" value="1"/>
</dbReference>
<dbReference type="Gene3D" id="3.40.630.10">
    <property type="entry name" value="Zn peptidases"/>
    <property type="match status" value="1"/>
</dbReference>
<name>A0A967ADI8_9FLAO</name>
<dbReference type="Pfam" id="PF04389">
    <property type="entry name" value="Peptidase_M28"/>
    <property type="match status" value="1"/>
</dbReference>
<dbReference type="RefSeq" id="WP_166400503.1">
    <property type="nucleotide sequence ID" value="NZ_JAANAS010000061.1"/>
</dbReference>
<dbReference type="InterPro" id="IPR045175">
    <property type="entry name" value="M28_fam"/>
</dbReference>
<dbReference type="EMBL" id="JAANAS010000061">
    <property type="protein sequence ID" value="NGZ90252.1"/>
    <property type="molecule type" value="Genomic_DNA"/>
</dbReference>
<proteinExistence type="predicted"/>
<keyword evidence="3" id="KW-1185">Reference proteome</keyword>
<dbReference type="InterPro" id="IPR007484">
    <property type="entry name" value="Peptidase_M28"/>
</dbReference>
<dbReference type="PANTHER" id="PTHR12147:SF26">
    <property type="entry name" value="PEPTIDASE M28 DOMAIN-CONTAINING PROTEIN"/>
    <property type="match status" value="1"/>
</dbReference>
<dbReference type="AlphaFoldDB" id="A0A967ADI8"/>
<dbReference type="SUPFAM" id="SSF53187">
    <property type="entry name" value="Zn-dependent exopeptidases"/>
    <property type="match status" value="1"/>
</dbReference>
<comment type="caution">
    <text evidence="2">The sequence shown here is derived from an EMBL/GenBank/DDBJ whole genome shotgun (WGS) entry which is preliminary data.</text>
</comment>
<evidence type="ECO:0000259" key="1">
    <source>
        <dbReference type="Pfam" id="PF04389"/>
    </source>
</evidence>
<gene>
    <name evidence="2" type="ORF">G7034_08295</name>
</gene>
<dbReference type="GO" id="GO:0006508">
    <property type="term" value="P:proteolysis"/>
    <property type="evidence" value="ECO:0007669"/>
    <property type="project" value="InterPro"/>
</dbReference>
<protein>
    <submittedName>
        <fullName evidence="2">M28 family peptidase</fullName>
    </submittedName>
</protein>